<name>A0ACC0PBW1_RHOML</name>
<protein>
    <submittedName>
        <fullName evidence="1">Uncharacterized protein</fullName>
    </submittedName>
</protein>
<gene>
    <name evidence="1" type="ORF">RHMOL_Rhmol03G0053300</name>
</gene>
<sequence>MEIIKDCPDAVSSSITFYLQTTLHLAIASSSLGRNPFVSRLLEKMTPQDLERLVDRRGCTALHYAIEVNNMEGAKLDTPDRDHYAAEVGNKGGAKKKVSRNVDLPNILARKSAGSAEVDNKGGGGAKLLVRRNSDDLPNVLVGKSGDTLDDLRYAADVDIEEEEKTKLVSQSSDVSNVIEGKYRDTPLHYAARYGHQKMVRYLMTVTGVEDILADDKKGASLLLDLTQCELYGEYY</sequence>
<proteinExistence type="predicted"/>
<accession>A0ACC0PBW1</accession>
<reference evidence="1" key="1">
    <citation type="submission" date="2022-02" db="EMBL/GenBank/DDBJ databases">
        <title>Plant Genome Project.</title>
        <authorList>
            <person name="Zhang R.-G."/>
        </authorList>
    </citation>
    <scope>NUCLEOTIDE SEQUENCE</scope>
    <source>
        <strain evidence="1">AT1</strain>
    </source>
</reference>
<organism evidence="1 2">
    <name type="scientific">Rhododendron molle</name>
    <name type="common">Chinese azalea</name>
    <name type="synonym">Azalea mollis</name>
    <dbReference type="NCBI Taxonomy" id="49168"/>
    <lineage>
        <taxon>Eukaryota</taxon>
        <taxon>Viridiplantae</taxon>
        <taxon>Streptophyta</taxon>
        <taxon>Embryophyta</taxon>
        <taxon>Tracheophyta</taxon>
        <taxon>Spermatophyta</taxon>
        <taxon>Magnoliopsida</taxon>
        <taxon>eudicotyledons</taxon>
        <taxon>Gunneridae</taxon>
        <taxon>Pentapetalae</taxon>
        <taxon>asterids</taxon>
        <taxon>Ericales</taxon>
        <taxon>Ericaceae</taxon>
        <taxon>Ericoideae</taxon>
        <taxon>Rhodoreae</taxon>
        <taxon>Rhododendron</taxon>
    </lineage>
</organism>
<evidence type="ECO:0000313" key="1">
    <source>
        <dbReference type="EMBL" id="KAI8562679.1"/>
    </source>
</evidence>
<dbReference type="Proteomes" id="UP001062846">
    <property type="component" value="Chromosome 3"/>
</dbReference>
<comment type="caution">
    <text evidence="1">The sequence shown here is derived from an EMBL/GenBank/DDBJ whole genome shotgun (WGS) entry which is preliminary data.</text>
</comment>
<evidence type="ECO:0000313" key="2">
    <source>
        <dbReference type="Proteomes" id="UP001062846"/>
    </source>
</evidence>
<dbReference type="EMBL" id="CM046390">
    <property type="protein sequence ID" value="KAI8562679.1"/>
    <property type="molecule type" value="Genomic_DNA"/>
</dbReference>
<keyword evidence="2" id="KW-1185">Reference proteome</keyword>